<dbReference type="InterPro" id="IPR025354">
    <property type="entry name" value="DUF4258"/>
</dbReference>
<evidence type="ECO:0000313" key="1">
    <source>
        <dbReference type="EMBL" id="RUT06578.1"/>
    </source>
</evidence>
<gene>
    <name evidence="1" type="ORF">DSM106972_028350</name>
</gene>
<reference evidence="1" key="2">
    <citation type="journal article" date="2019" name="Genome Biol. Evol.">
        <title>Day and night: Metabolic profiles and evolutionary relationships of six axenic non-marine cyanobacteria.</title>
        <authorList>
            <person name="Will S.E."/>
            <person name="Henke P."/>
            <person name="Boedeker C."/>
            <person name="Huang S."/>
            <person name="Brinkmann H."/>
            <person name="Rohde M."/>
            <person name="Jarek M."/>
            <person name="Friedl T."/>
            <person name="Seufert S."/>
            <person name="Schumacher M."/>
            <person name="Overmann J."/>
            <person name="Neumann-Schaal M."/>
            <person name="Petersen J."/>
        </authorList>
    </citation>
    <scope>NUCLEOTIDE SEQUENCE [LARGE SCALE GENOMIC DNA]</scope>
    <source>
        <strain evidence="1">PCC 7102</strain>
    </source>
</reference>
<dbReference type="Proteomes" id="UP000271624">
    <property type="component" value="Unassembled WGS sequence"/>
</dbReference>
<dbReference type="OrthoDB" id="9791640at2"/>
<comment type="caution">
    <text evidence="1">The sequence shown here is derived from an EMBL/GenBank/DDBJ whole genome shotgun (WGS) entry which is preliminary data.</text>
</comment>
<proteinExistence type="predicted"/>
<evidence type="ECO:0000313" key="2">
    <source>
        <dbReference type="Proteomes" id="UP000271624"/>
    </source>
</evidence>
<organism evidence="1 2">
    <name type="scientific">Dulcicalothrix desertica PCC 7102</name>
    <dbReference type="NCBI Taxonomy" id="232991"/>
    <lineage>
        <taxon>Bacteria</taxon>
        <taxon>Bacillati</taxon>
        <taxon>Cyanobacteriota</taxon>
        <taxon>Cyanophyceae</taxon>
        <taxon>Nostocales</taxon>
        <taxon>Calotrichaceae</taxon>
        <taxon>Dulcicalothrix</taxon>
    </lineage>
</organism>
<protein>
    <recommendedName>
        <fullName evidence="3">DUF4258 domain-containing protein</fullName>
    </recommendedName>
</protein>
<name>A0A3S1APZ6_9CYAN</name>
<sequence>MIKLIEEIRQKIANNKFELSKHALDKSTKRRISINEIRETVASGLVIEDYRDDNRTYAKKPGFYAKSSFLLQVIDKETRFLGFLHKS</sequence>
<reference evidence="1" key="1">
    <citation type="submission" date="2018-12" db="EMBL/GenBank/DDBJ databases">
        <authorList>
            <person name="Will S."/>
            <person name="Neumann-Schaal M."/>
            <person name="Henke P."/>
        </authorList>
    </citation>
    <scope>NUCLEOTIDE SEQUENCE</scope>
    <source>
        <strain evidence="1">PCC 7102</strain>
    </source>
</reference>
<dbReference type="Pfam" id="PF14076">
    <property type="entry name" value="DUF4258"/>
    <property type="match status" value="1"/>
</dbReference>
<keyword evidence="2" id="KW-1185">Reference proteome</keyword>
<evidence type="ECO:0008006" key="3">
    <source>
        <dbReference type="Google" id="ProtNLM"/>
    </source>
</evidence>
<accession>A0A3S1APZ6</accession>
<dbReference type="AlphaFoldDB" id="A0A3S1APZ6"/>
<dbReference type="EMBL" id="RSCL01000006">
    <property type="protein sequence ID" value="RUT06578.1"/>
    <property type="molecule type" value="Genomic_DNA"/>
</dbReference>
<dbReference type="RefSeq" id="WP_127081376.1">
    <property type="nucleotide sequence ID" value="NZ_RSCL01000006.1"/>
</dbReference>